<dbReference type="EMBL" id="JARQZJ010000096">
    <property type="protein sequence ID" value="KAK9885686.1"/>
    <property type="molecule type" value="Genomic_DNA"/>
</dbReference>
<protein>
    <submittedName>
        <fullName evidence="1">Uncharacterized protein</fullName>
    </submittedName>
</protein>
<keyword evidence="2" id="KW-1185">Reference proteome</keyword>
<dbReference type="AlphaFoldDB" id="A0AAW1UQ75"/>
<accession>A0AAW1UQ75</accession>
<evidence type="ECO:0000313" key="2">
    <source>
        <dbReference type="Proteomes" id="UP001431783"/>
    </source>
</evidence>
<organism evidence="1 2">
    <name type="scientific">Henosepilachna vigintioctopunctata</name>
    <dbReference type="NCBI Taxonomy" id="420089"/>
    <lineage>
        <taxon>Eukaryota</taxon>
        <taxon>Metazoa</taxon>
        <taxon>Ecdysozoa</taxon>
        <taxon>Arthropoda</taxon>
        <taxon>Hexapoda</taxon>
        <taxon>Insecta</taxon>
        <taxon>Pterygota</taxon>
        <taxon>Neoptera</taxon>
        <taxon>Endopterygota</taxon>
        <taxon>Coleoptera</taxon>
        <taxon>Polyphaga</taxon>
        <taxon>Cucujiformia</taxon>
        <taxon>Coccinelloidea</taxon>
        <taxon>Coccinellidae</taxon>
        <taxon>Epilachninae</taxon>
        <taxon>Epilachnini</taxon>
        <taxon>Henosepilachna</taxon>
    </lineage>
</organism>
<dbReference type="Proteomes" id="UP001431783">
    <property type="component" value="Unassembled WGS sequence"/>
</dbReference>
<evidence type="ECO:0000313" key="1">
    <source>
        <dbReference type="EMBL" id="KAK9885686.1"/>
    </source>
</evidence>
<reference evidence="1 2" key="1">
    <citation type="submission" date="2023-03" db="EMBL/GenBank/DDBJ databases">
        <title>Genome insight into feeding habits of ladybird beetles.</title>
        <authorList>
            <person name="Li H.-S."/>
            <person name="Huang Y.-H."/>
            <person name="Pang H."/>
        </authorList>
    </citation>
    <scope>NUCLEOTIDE SEQUENCE [LARGE SCALE GENOMIC DNA]</scope>
    <source>
        <strain evidence="1">SYSU_2023b</strain>
        <tissue evidence="1">Whole body</tissue>
    </source>
</reference>
<gene>
    <name evidence="1" type="ORF">WA026_012450</name>
</gene>
<name>A0AAW1UQ75_9CUCU</name>
<comment type="caution">
    <text evidence="1">The sequence shown here is derived from an EMBL/GenBank/DDBJ whole genome shotgun (WGS) entry which is preliminary data.</text>
</comment>
<proteinExistence type="predicted"/>
<sequence>MNRPQFIISSTTVMLNISQINRIRNVNNRILDLIFVPYGNVQEDIKGNDDILYNDYKGASFDAISTRLSEIDWNVISNEEIEGSIDGFYTVIYEIINGYVPKRRKIHGSFPVWFSTGLKKLYRIRKQLIKYLKKQRLDHTPRGHLCEKKDGALNSSGGNILNSSILWEQQLCQSFGTNYGPEKGTQIDQFSWVCISVCSSIEICRSSSIRAGHFYLTESALICNITSDEFDIFHEPN</sequence>